<sequence>MLGKASVIKTRNQVKDIPVHQERVFLLRQPIHKTKDIITGQ</sequence>
<organism evidence="1 2">
    <name type="scientific">Parabacteroides distasonis str. 3776 D15 i</name>
    <dbReference type="NCBI Taxonomy" id="1339342"/>
    <lineage>
        <taxon>Bacteria</taxon>
        <taxon>Pseudomonadati</taxon>
        <taxon>Bacteroidota</taxon>
        <taxon>Bacteroidia</taxon>
        <taxon>Bacteroidales</taxon>
        <taxon>Tannerellaceae</taxon>
        <taxon>Parabacteroides</taxon>
    </lineage>
</organism>
<proteinExistence type="predicted"/>
<name>A0AB34LK27_PARDI</name>
<dbReference type="Proteomes" id="UP000027850">
    <property type="component" value="Unassembled WGS sequence"/>
</dbReference>
<dbReference type="EMBL" id="JNHK01000007">
    <property type="protein sequence ID" value="KDS41678.1"/>
    <property type="molecule type" value="Genomic_DNA"/>
</dbReference>
<dbReference type="AlphaFoldDB" id="A0AB34LK27"/>
<gene>
    <name evidence="1" type="ORF">M091_3356</name>
</gene>
<protein>
    <submittedName>
        <fullName evidence="1">Uncharacterized protein</fullName>
    </submittedName>
</protein>
<reference evidence="1 2" key="1">
    <citation type="submission" date="2014-04" db="EMBL/GenBank/DDBJ databases">
        <authorList>
            <person name="Sears C."/>
            <person name="Carroll K."/>
            <person name="Sack B.R."/>
            <person name="Qadri F."/>
            <person name="Myers L.L."/>
            <person name="Chung G.-T."/>
            <person name="Escheverria P."/>
            <person name="Fraser C.M."/>
            <person name="Sadzewicz L."/>
            <person name="Shefchek K.A."/>
            <person name="Tallon L."/>
            <person name="Das S.P."/>
            <person name="Daugherty S."/>
            <person name="Mongodin E.F."/>
        </authorList>
    </citation>
    <scope>NUCLEOTIDE SEQUENCE [LARGE SCALE GENOMIC DNA]</scope>
    <source>
        <strain evidence="1 2">3776 D15 i</strain>
    </source>
</reference>
<evidence type="ECO:0000313" key="2">
    <source>
        <dbReference type="Proteomes" id="UP000027850"/>
    </source>
</evidence>
<evidence type="ECO:0000313" key="1">
    <source>
        <dbReference type="EMBL" id="KDS41678.1"/>
    </source>
</evidence>
<accession>A0AB34LK27</accession>
<comment type="caution">
    <text evidence="1">The sequence shown here is derived from an EMBL/GenBank/DDBJ whole genome shotgun (WGS) entry which is preliminary data.</text>
</comment>